<feature type="domain" description="TIL" evidence="2">
    <location>
        <begin position="21"/>
        <end position="78"/>
    </location>
</feature>
<accession>A0A8K0D322</accession>
<proteinExistence type="predicted"/>
<dbReference type="AlphaFoldDB" id="A0A8K0D322"/>
<gene>
    <name evidence="3" type="ORF">ILUMI_12333</name>
</gene>
<keyword evidence="1" id="KW-0732">Signal</keyword>
<evidence type="ECO:0000313" key="3">
    <source>
        <dbReference type="EMBL" id="KAF2893830.1"/>
    </source>
</evidence>
<evidence type="ECO:0000313" key="4">
    <source>
        <dbReference type="Proteomes" id="UP000801492"/>
    </source>
</evidence>
<dbReference type="EMBL" id="VTPC01007620">
    <property type="protein sequence ID" value="KAF2893830.1"/>
    <property type="molecule type" value="Genomic_DNA"/>
</dbReference>
<dbReference type="OrthoDB" id="6777702at2759"/>
<dbReference type="InterPro" id="IPR036084">
    <property type="entry name" value="Ser_inhib-like_sf"/>
</dbReference>
<organism evidence="3 4">
    <name type="scientific">Ignelater luminosus</name>
    <name type="common">Cucubano</name>
    <name type="synonym">Pyrophorus luminosus</name>
    <dbReference type="NCBI Taxonomy" id="2038154"/>
    <lineage>
        <taxon>Eukaryota</taxon>
        <taxon>Metazoa</taxon>
        <taxon>Ecdysozoa</taxon>
        <taxon>Arthropoda</taxon>
        <taxon>Hexapoda</taxon>
        <taxon>Insecta</taxon>
        <taxon>Pterygota</taxon>
        <taxon>Neoptera</taxon>
        <taxon>Endopterygota</taxon>
        <taxon>Coleoptera</taxon>
        <taxon>Polyphaga</taxon>
        <taxon>Elateriformia</taxon>
        <taxon>Elateroidea</taxon>
        <taxon>Elateridae</taxon>
        <taxon>Agrypninae</taxon>
        <taxon>Pyrophorini</taxon>
        <taxon>Ignelater</taxon>
    </lineage>
</organism>
<name>A0A8K0D322_IGNLU</name>
<dbReference type="InterPro" id="IPR002919">
    <property type="entry name" value="TIL_dom"/>
</dbReference>
<comment type="caution">
    <text evidence="3">The sequence shown here is derived from an EMBL/GenBank/DDBJ whole genome shotgun (WGS) entry which is preliminary data.</text>
</comment>
<dbReference type="CDD" id="cd19941">
    <property type="entry name" value="TIL"/>
    <property type="match status" value="1"/>
</dbReference>
<keyword evidence="4" id="KW-1185">Reference proteome</keyword>
<dbReference type="Pfam" id="PF01826">
    <property type="entry name" value="TIL"/>
    <property type="match status" value="1"/>
</dbReference>
<reference evidence="3" key="1">
    <citation type="submission" date="2019-08" db="EMBL/GenBank/DDBJ databases">
        <title>The genome of the North American firefly Photinus pyralis.</title>
        <authorList>
            <consortium name="Photinus pyralis genome working group"/>
            <person name="Fallon T.R."/>
            <person name="Sander Lower S.E."/>
            <person name="Weng J.-K."/>
        </authorList>
    </citation>
    <scope>NUCLEOTIDE SEQUENCE</scope>
    <source>
        <strain evidence="3">TRF0915ILg1</strain>
        <tissue evidence="3">Whole body</tissue>
    </source>
</reference>
<sequence>MRSLYVFVFFCLFAAALGGNCPGNEVYSDCQVPVSCRLTCENYKNPPTICPAVCVSGCACPSGLVQKAAGNCVPSNQC</sequence>
<dbReference type="SUPFAM" id="SSF57567">
    <property type="entry name" value="Serine protease inhibitors"/>
    <property type="match status" value="1"/>
</dbReference>
<protein>
    <recommendedName>
        <fullName evidence="2">TIL domain-containing protein</fullName>
    </recommendedName>
</protein>
<feature type="chain" id="PRO_5035441987" description="TIL domain-containing protein" evidence="1">
    <location>
        <begin position="19"/>
        <end position="78"/>
    </location>
</feature>
<dbReference type="Gene3D" id="2.10.25.10">
    <property type="entry name" value="Laminin"/>
    <property type="match status" value="1"/>
</dbReference>
<evidence type="ECO:0000259" key="2">
    <source>
        <dbReference type="Pfam" id="PF01826"/>
    </source>
</evidence>
<feature type="signal peptide" evidence="1">
    <location>
        <begin position="1"/>
        <end position="18"/>
    </location>
</feature>
<dbReference type="Proteomes" id="UP000801492">
    <property type="component" value="Unassembled WGS sequence"/>
</dbReference>
<evidence type="ECO:0000256" key="1">
    <source>
        <dbReference type="SAM" id="SignalP"/>
    </source>
</evidence>